<accession>A0A2Z7A5E2</accession>
<feature type="region of interest" description="Disordered" evidence="1">
    <location>
        <begin position="68"/>
        <end position="127"/>
    </location>
</feature>
<evidence type="ECO:0000256" key="1">
    <source>
        <dbReference type="SAM" id="MobiDB-lite"/>
    </source>
</evidence>
<dbReference type="EMBL" id="KV018743">
    <property type="protein sequence ID" value="KZV16666.1"/>
    <property type="molecule type" value="Genomic_DNA"/>
</dbReference>
<feature type="region of interest" description="Disordered" evidence="1">
    <location>
        <begin position="1"/>
        <end position="28"/>
    </location>
</feature>
<feature type="compositionally biased region" description="Basic residues" evidence="1">
    <location>
        <begin position="1"/>
        <end position="10"/>
    </location>
</feature>
<gene>
    <name evidence="2" type="ORF">F511_36296</name>
</gene>
<name>A0A2Z7A5E2_9LAMI</name>
<reference evidence="2 3" key="1">
    <citation type="journal article" date="2015" name="Proc. Natl. Acad. Sci. U.S.A.">
        <title>The resurrection genome of Boea hygrometrica: A blueprint for survival of dehydration.</title>
        <authorList>
            <person name="Xiao L."/>
            <person name="Yang G."/>
            <person name="Zhang L."/>
            <person name="Yang X."/>
            <person name="Zhao S."/>
            <person name="Ji Z."/>
            <person name="Zhou Q."/>
            <person name="Hu M."/>
            <person name="Wang Y."/>
            <person name="Chen M."/>
            <person name="Xu Y."/>
            <person name="Jin H."/>
            <person name="Xiao X."/>
            <person name="Hu G."/>
            <person name="Bao F."/>
            <person name="Hu Y."/>
            <person name="Wan P."/>
            <person name="Li L."/>
            <person name="Deng X."/>
            <person name="Kuang T."/>
            <person name="Xiang C."/>
            <person name="Zhu J.K."/>
            <person name="Oliver M.J."/>
            <person name="He Y."/>
        </authorList>
    </citation>
    <scope>NUCLEOTIDE SEQUENCE [LARGE SCALE GENOMIC DNA]</scope>
    <source>
        <strain evidence="3">cv. XS01</strain>
    </source>
</reference>
<feature type="compositionally biased region" description="Polar residues" evidence="1">
    <location>
        <begin position="17"/>
        <end position="26"/>
    </location>
</feature>
<sequence length="127" mass="13949">MHMLCRRTRLQPKAGSQRISRNCSTTDTDKLKDSGHGVCVWLQPESQGDWLFTVGGGRLRLIKSTIGSKVPSSAYTRRPDEISTDENSSKSWPEQIPARGGGGGGDGGGRRRRLWERRGGRNLRVGG</sequence>
<evidence type="ECO:0000313" key="3">
    <source>
        <dbReference type="Proteomes" id="UP000250235"/>
    </source>
</evidence>
<dbReference type="AlphaFoldDB" id="A0A2Z7A5E2"/>
<keyword evidence="3" id="KW-1185">Reference proteome</keyword>
<protein>
    <submittedName>
        <fullName evidence="2">Meiotically up-regulated protein</fullName>
    </submittedName>
</protein>
<proteinExistence type="predicted"/>
<evidence type="ECO:0000313" key="2">
    <source>
        <dbReference type="EMBL" id="KZV16666.1"/>
    </source>
</evidence>
<dbReference type="Proteomes" id="UP000250235">
    <property type="component" value="Unassembled WGS sequence"/>
</dbReference>
<organism evidence="2 3">
    <name type="scientific">Dorcoceras hygrometricum</name>
    <dbReference type="NCBI Taxonomy" id="472368"/>
    <lineage>
        <taxon>Eukaryota</taxon>
        <taxon>Viridiplantae</taxon>
        <taxon>Streptophyta</taxon>
        <taxon>Embryophyta</taxon>
        <taxon>Tracheophyta</taxon>
        <taxon>Spermatophyta</taxon>
        <taxon>Magnoliopsida</taxon>
        <taxon>eudicotyledons</taxon>
        <taxon>Gunneridae</taxon>
        <taxon>Pentapetalae</taxon>
        <taxon>asterids</taxon>
        <taxon>lamiids</taxon>
        <taxon>Lamiales</taxon>
        <taxon>Gesneriaceae</taxon>
        <taxon>Didymocarpoideae</taxon>
        <taxon>Trichosporeae</taxon>
        <taxon>Loxocarpinae</taxon>
        <taxon>Dorcoceras</taxon>
    </lineage>
</organism>